<dbReference type="SUPFAM" id="SSF53474">
    <property type="entry name" value="alpha/beta-Hydrolases"/>
    <property type="match status" value="1"/>
</dbReference>
<evidence type="ECO:0000256" key="2">
    <source>
        <dbReference type="SAM" id="MobiDB-lite"/>
    </source>
</evidence>
<protein>
    <submittedName>
        <fullName evidence="4">Acyl-protein thioesterase</fullName>
    </submittedName>
</protein>
<dbReference type="Pfam" id="PF02230">
    <property type="entry name" value="Abhydrolase_2"/>
    <property type="match status" value="2"/>
</dbReference>
<keyword evidence="5" id="KW-1185">Reference proteome</keyword>
<gene>
    <name evidence="4" type="ORF">CORC01_04452</name>
</gene>
<dbReference type="EMBL" id="MJBS01000029">
    <property type="protein sequence ID" value="OHF00263.1"/>
    <property type="molecule type" value="Genomic_DNA"/>
</dbReference>
<evidence type="ECO:0000313" key="5">
    <source>
        <dbReference type="Proteomes" id="UP000176998"/>
    </source>
</evidence>
<dbReference type="InterPro" id="IPR050565">
    <property type="entry name" value="LYPA1-2/EST-like"/>
</dbReference>
<dbReference type="RefSeq" id="XP_022477407.1">
    <property type="nucleotide sequence ID" value="XM_022616099.1"/>
</dbReference>
<feature type="domain" description="Phospholipase/carboxylesterase/thioesterase" evidence="3">
    <location>
        <begin position="251"/>
        <end position="316"/>
    </location>
</feature>
<evidence type="ECO:0000256" key="1">
    <source>
        <dbReference type="ARBA" id="ARBA00006499"/>
    </source>
</evidence>
<evidence type="ECO:0000259" key="3">
    <source>
        <dbReference type="Pfam" id="PF02230"/>
    </source>
</evidence>
<dbReference type="GeneID" id="34557609"/>
<comment type="similarity">
    <text evidence="1">Belongs to the AB hydrolase superfamily. AB hydrolase 2 family.</text>
</comment>
<feature type="domain" description="Phospholipase/carboxylesterase/thioesterase" evidence="3">
    <location>
        <begin position="30"/>
        <end position="186"/>
    </location>
</feature>
<dbReference type="InterPro" id="IPR003140">
    <property type="entry name" value="PLipase/COase/thioEstase"/>
</dbReference>
<organism evidence="4 5">
    <name type="scientific">Colletotrichum orchidophilum</name>
    <dbReference type="NCBI Taxonomy" id="1209926"/>
    <lineage>
        <taxon>Eukaryota</taxon>
        <taxon>Fungi</taxon>
        <taxon>Dikarya</taxon>
        <taxon>Ascomycota</taxon>
        <taxon>Pezizomycotina</taxon>
        <taxon>Sordariomycetes</taxon>
        <taxon>Hypocreomycetidae</taxon>
        <taxon>Glomerellales</taxon>
        <taxon>Glomerellaceae</taxon>
        <taxon>Colletotrichum</taxon>
    </lineage>
</organism>
<reference evidence="4 5" key="1">
    <citation type="submission" date="2016-09" db="EMBL/GenBank/DDBJ databases">
        <authorList>
            <person name="Capua I."/>
            <person name="De Benedictis P."/>
            <person name="Joannis T."/>
            <person name="Lombin L.H."/>
            <person name="Cattoli G."/>
        </authorList>
    </citation>
    <scope>NUCLEOTIDE SEQUENCE [LARGE SCALE GENOMIC DNA]</scope>
    <source>
        <strain evidence="4 5">IMI 309357</strain>
    </source>
</reference>
<proteinExistence type="inferred from homology"/>
<dbReference type="InterPro" id="IPR029058">
    <property type="entry name" value="AB_hydrolase_fold"/>
</dbReference>
<comment type="caution">
    <text evidence="4">The sequence shown here is derived from an EMBL/GenBank/DDBJ whole genome shotgun (WGS) entry which is preliminary data.</text>
</comment>
<dbReference type="GO" id="GO:0008474">
    <property type="term" value="F:palmitoyl-(protein) hydrolase activity"/>
    <property type="evidence" value="ECO:0007669"/>
    <property type="project" value="TreeGrafter"/>
</dbReference>
<dbReference type="OrthoDB" id="2418081at2759"/>
<feature type="compositionally biased region" description="Basic and acidic residues" evidence="2">
    <location>
        <begin position="1"/>
        <end position="19"/>
    </location>
</feature>
<dbReference type="STRING" id="1209926.A0A1G4BG27"/>
<dbReference type="GO" id="GO:0052689">
    <property type="term" value="F:carboxylic ester hydrolase activity"/>
    <property type="evidence" value="ECO:0007669"/>
    <property type="project" value="TreeGrafter"/>
</dbReference>
<dbReference type="PANTHER" id="PTHR10655:SF64">
    <property type="entry name" value="PHOSPHOLIPASE_CARBOXYLESTERASE_THIOESTERASE DOMAIN-CONTAINING PROTEIN"/>
    <property type="match status" value="1"/>
</dbReference>
<dbReference type="PANTHER" id="PTHR10655">
    <property type="entry name" value="LYSOPHOSPHOLIPASE-RELATED"/>
    <property type="match status" value="1"/>
</dbReference>
<feature type="region of interest" description="Disordered" evidence="2">
    <location>
        <begin position="193"/>
        <end position="224"/>
    </location>
</feature>
<dbReference type="AlphaFoldDB" id="A0A1G4BG27"/>
<feature type="region of interest" description="Disordered" evidence="2">
    <location>
        <begin position="1"/>
        <end position="25"/>
    </location>
</feature>
<dbReference type="Proteomes" id="UP000176998">
    <property type="component" value="Unassembled WGS sequence"/>
</dbReference>
<dbReference type="GO" id="GO:0005737">
    <property type="term" value="C:cytoplasm"/>
    <property type="evidence" value="ECO:0007669"/>
    <property type="project" value="TreeGrafter"/>
</dbReference>
<name>A0A1G4BG27_9PEZI</name>
<evidence type="ECO:0000313" key="4">
    <source>
        <dbReference type="EMBL" id="OHF00263.1"/>
    </source>
</evidence>
<dbReference type="Gene3D" id="3.40.50.1820">
    <property type="entry name" value="alpha/beta hydrolase"/>
    <property type="match status" value="1"/>
</dbReference>
<accession>A0A1G4BG27</accession>
<sequence length="322" mass="35694">MTEAVNKEEAPGIRPEPRLPLHAFPPPMIIAPQKQPHRHTIILLHGRGSSARIFAPALLSVLLDNPIAPPGRKTFQDLLPHARFVFPTAPRSRATVYRRSIINQWYDGSGDWEETLLGNARETVLFIHSLIEDEAVQVGGTDRVVLGGFSQGCAAALLCLLLWRSKPIGGLLGMCGMLPMAGVMSEVMMERSRQVDERHQNPPEYSDDDLFEHPHDHSTTSWDGVQAKHNPVEQALRLLGEEIGLSVPKLATRLSLQETPVFLGHGTADDNVSLQDGQEASRVLQTMGFDIDFKTYDGLGHCYSKDMLKDMIEFLRNRAPGS</sequence>